<evidence type="ECO:0000313" key="3">
    <source>
        <dbReference type="Proteomes" id="UP000637980"/>
    </source>
</evidence>
<dbReference type="Proteomes" id="UP000637980">
    <property type="component" value="Unassembled WGS sequence"/>
</dbReference>
<proteinExistence type="predicted"/>
<sequence>MILSPDTVIPYLLDRGLITPRDIVQNRIQLRDLSRRNRNYALTFPDGSGYLLKQGVAQTGAHKLFHTVSYEGEVYSLLHSADCPINIRSHLVPFHGFDEKTGILCIELMPSFDQVRKQYFQNAQFPVEHSRQFAKTLAETHRLSPQDADKLHIKIAKSPAPSIFGYGCPDLDSFYKLSAASQQLLGIIQETESFTEHLNAMRADWREDSFIHSDVKFENWAISNPETQEIKLIDWETSGWGDRRWDLGSVIGDYLVFWVISMPLSGATPAEKAVQNTRFPLEVMQPAIREFWHTYSAATGWDEQKSAEQLISVMRFAALRLLQAAIELMQTANEMSGAAVTLFQVSYNIMQNPENATQTLLDMVDAELQ</sequence>
<reference evidence="3" key="1">
    <citation type="journal article" date="2019" name="Int. J. Syst. Evol. Microbiol.">
        <title>The Global Catalogue of Microorganisms (GCM) 10K type strain sequencing project: providing services to taxonomists for standard genome sequencing and annotation.</title>
        <authorList>
            <consortium name="The Broad Institute Genomics Platform"/>
            <consortium name="The Broad Institute Genome Sequencing Center for Infectious Disease"/>
            <person name="Wu L."/>
            <person name="Ma J."/>
        </authorList>
    </citation>
    <scope>NUCLEOTIDE SEQUENCE [LARGE SCALE GENOMIC DNA]</scope>
    <source>
        <strain evidence="3">KCTC 12861</strain>
    </source>
</reference>
<accession>A0ABQ3ES65</accession>
<evidence type="ECO:0000313" key="2">
    <source>
        <dbReference type="EMBL" id="GHB50312.1"/>
    </source>
</evidence>
<gene>
    <name evidence="2" type="ORF">GCM10007094_44480</name>
</gene>
<dbReference type="Gene3D" id="3.90.1200.10">
    <property type="match status" value="1"/>
</dbReference>
<feature type="domain" description="Aminoglycoside phosphotransferase" evidence="1">
    <location>
        <begin position="36"/>
        <end position="253"/>
    </location>
</feature>
<dbReference type="RefSeq" id="WP_189438998.1">
    <property type="nucleotide sequence ID" value="NZ_BMXE01000013.1"/>
</dbReference>
<protein>
    <recommendedName>
        <fullName evidence="1">Aminoglycoside phosphotransferase domain-containing protein</fullName>
    </recommendedName>
</protein>
<name>A0ABQ3ES65_9HYPH</name>
<comment type="caution">
    <text evidence="2">The sequence shown here is derived from an EMBL/GenBank/DDBJ whole genome shotgun (WGS) entry which is preliminary data.</text>
</comment>
<dbReference type="InterPro" id="IPR002575">
    <property type="entry name" value="Aminoglycoside_PTrfase"/>
</dbReference>
<dbReference type="InterPro" id="IPR011009">
    <property type="entry name" value="Kinase-like_dom_sf"/>
</dbReference>
<evidence type="ECO:0000259" key="1">
    <source>
        <dbReference type="Pfam" id="PF01636"/>
    </source>
</evidence>
<dbReference type="SUPFAM" id="SSF56112">
    <property type="entry name" value="Protein kinase-like (PK-like)"/>
    <property type="match status" value="1"/>
</dbReference>
<organism evidence="2 3">
    <name type="scientific">Pseudovibrio japonicus</name>
    <dbReference type="NCBI Taxonomy" id="366534"/>
    <lineage>
        <taxon>Bacteria</taxon>
        <taxon>Pseudomonadati</taxon>
        <taxon>Pseudomonadota</taxon>
        <taxon>Alphaproteobacteria</taxon>
        <taxon>Hyphomicrobiales</taxon>
        <taxon>Stappiaceae</taxon>
        <taxon>Pseudovibrio</taxon>
    </lineage>
</organism>
<dbReference type="EMBL" id="BMXE01000013">
    <property type="protein sequence ID" value="GHB50312.1"/>
    <property type="molecule type" value="Genomic_DNA"/>
</dbReference>
<keyword evidence="3" id="KW-1185">Reference proteome</keyword>
<dbReference type="Pfam" id="PF01636">
    <property type="entry name" value="APH"/>
    <property type="match status" value="1"/>
</dbReference>